<reference evidence="1 2" key="1">
    <citation type="submission" date="2024-06" db="EMBL/GenBank/DDBJ databases">
        <title>Lysinibacillus zambalefons sp. nov., a Novel Firmicute Isolated from the Poon Bato Zambales Hyperalkaline Spring.</title>
        <authorList>
            <person name="Aja J.A."/>
            <person name="Lazaro J.E.H."/>
            <person name="Llorin L.D."/>
            <person name="Lim K.R."/>
            <person name="Teodosio J."/>
            <person name="Dalisay D.S."/>
        </authorList>
    </citation>
    <scope>NUCLEOTIDE SEQUENCE [LARGE SCALE GENOMIC DNA]</scope>
    <source>
        <strain evidence="1 2">M3</strain>
    </source>
</reference>
<evidence type="ECO:0000313" key="1">
    <source>
        <dbReference type="EMBL" id="MEQ6355199.1"/>
    </source>
</evidence>
<dbReference type="EMBL" id="JBEGDG010000007">
    <property type="protein sequence ID" value="MEQ6355199.1"/>
    <property type="molecule type" value="Genomic_DNA"/>
</dbReference>
<protein>
    <submittedName>
        <fullName evidence="1">Uncharacterized protein</fullName>
    </submittedName>
</protein>
<proteinExistence type="predicted"/>
<gene>
    <name evidence="1" type="ORF">ABNX05_11275</name>
</gene>
<dbReference type="RefSeq" id="WP_349659828.1">
    <property type="nucleotide sequence ID" value="NZ_JBEGDG010000007.1"/>
</dbReference>
<evidence type="ECO:0000313" key="2">
    <source>
        <dbReference type="Proteomes" id="UP001478862"/>
    </source>
</evidence>
<organism evidence="1 2">
    <name type="scientific">Lysinibacillus zambalensis</name>
    <dbReference type="NCBI Taxonomy" id="3160866"/>
    <lineage>
        <taxon>Bacteria</taxon>
        <taxon>Bacillati</taxon>
        <taxon>Bacillota</taxon>
        <taxon>Bacilli</taxon>
        <taxon>Bacillales</taxon>
        <taxon>Bacillaceae</taxon>
        <taxon>Lysinibacillus</taxon>
    </lineage>
</organism>
<accession>A0ABV1MUB6</accession>
<keyword evidence="2" id="KW-1185">Reference proteome</keyword>
<name>A0ABV1MUB6_9BACI</name>
<comment type="caution">
    <text evidence="1">The sequence shown here is derived from an EMBL/GenBank/DDBJ whole genome shotgun (WGS) entry which is preliminary data.</text>
</comment>
<dbReference type="Proteomes" id="UP001478862">
    <property type="component" value="Unassembled WGS sequence"/>
</dbReference>
<sequence>MHNQWTFTEADDIEWVHEPFYSKIDAIVEGKKMFKGKDIIIGQLKDRGNRYAVENQEVIKVS</sequence>